<reference evidence="5" key="1">
    <citation type="journal article" date="2017" name="J. Phycol.">
        <title>A rare case of plastid protein-coding gene duplication in the chloroplast genome of Euglena archaeoplastidiata (Euglenophyta).</title>
        <authorList>
            <person name="Bennett M.S."/>
            <person name="Shiu S.H."/>
            <person name="Triemer R.E."/>
        </authorList>
    </citation>
    <scope>NUCLEOTIDE SEQUENCE</scope>
    <source>
        <strain evidence="5">Michigan</strain>
    </source>
</reference>
<keyword evidence="2 4" id="KW-0689">Ribosomal protein</keyword>
<protein>
    <recommendedName>
        <fullName evidence="4">Large ribosomal subunit protein uL23c</fullName>
    </recommendedName>
</protein>
<comment type="subcellular location">
    <subcellularLocation>
        <location evidence="4">Plastid</location>
        <location evidence="4">Chloroplast</location>
    </subcellularLocation>
</comment>
<keyword evidence="4" id="KW-0694">RNA-binding</keyword>
<accession>A0A1X9GCQ9</accession>
<dbReference type="GO" id="GO:0005840">
    <property type="term" value="C:ribosome"/>
    <property type="evidence" value="ECO:0007669"/>
    <property type="project" value="UniProtKB-KW"/>
</dbReference>
<dbReference type="GeneID" id="33195335"/>
<comment type="subunit">
    <text evidence="4">Part of the 50S ribosomal subunit.</text>
</comment>
<evidence type="ECO:0000256" key="2">
    <source>
        <dbReference type="ARBA" id="ARBA00022980"/>
    </source>
</evidence>
<geneLocation type="chloroplast" evidence="5"/>
<proteinExistence type="inferred from homology"/>
<dbReference type="GO" id="GO:1990904">
    <property type="term" value="C:ribonucleoprotein complex"/>
    <property type="evidence" value="ECO:0007669"/>
    <property type="project" value="UniProtKB-KW"/>
</dbReference>
<dbReference type="Pfam" id="PF00276">
    <property type="entry name" value="Ribosomal_L23"/>
    <property type="match status" value="1"/>
</dbReference>
<keyword evidence="4" id="KW-0699">rRNA-binding</keyword>
<dbReference type="InterPro" id="IPR012677">
    <property type="entry name" value="Nucleotide-bd_a/b_plait_sf"/>
</dbReference>
<name>A0A1X9GCQ9_9EUGL</name>
<dbReference type="GO" id="GO:0003735">
    <property type="term" value="F:structural constituent of ribosome"/>
    <property type="evidence" value="ECO:0007669"/>
    <property type="project" value="InterPro"/>
</dbReference>
<evidence type="ECO:0000313" key="5">
    <source>
        <dbReference type="EMBL" id="AKR17919.1"/>
    </source>
</evidence>
<keyword evidence="5" id="KW-0934">Plastid</keyword>
<comment type="similarity">
    <text evidence="1 4">Belongs to the universal ribosomal protein uL23 family.</text>
</comment>
<gene>
    <name evidence="4 5" type="primary">rpl23</name>
</gene>
<sequence length="92" mass="10616">MIDLIKSQVLTEKANKLLQNNVYVFDVDKRIDKSIMKTLIEEIFNVKVICINSYILPAKKSRLGKFEGFKNSYKRFFVTLSSSSTIPFFTGL</sequence>
<organism evidence="5">
    <name type="scientific">Euglena archaeoplastidiata</name>
    <dbReference type="NCBI Taxonomy" id="1188008"/>
    <lineage>
        <taxon>Eukaryota</taxon>
        <taxon>Discoba</taxon>
        <taxon>Euglenozoa</taxon>
        <taxon>Euglenida</taxon>
        <taxon>Spirocuta</taxon>
        <taxon>Euglenophyceae</taxon>
        <taxon>Euglenales</taxon>
        <taxon>Euglenaceae</taxon>
        <taxon>Euglena</taxon>
    </lineage>
</organism>
<dbReference type="GO" id="GO:0019843">
    <property type="term" value="F:rRNA binding"/>
    <property type="evidence" value="ECO:0007669"/>
    <property type="project" value="UniProtKB-UniRule"/>
</dbReference>
<dbReference type="HAMAP" id="MF_01369_B">
    <property type="entry name" value="Ribosomal_uL23_B"/>
    <property type="match status" value="1"/>
</dbReference>
<dbReference type="AlphaFoldDB" id="A0A1X9GCQ9"/>
<dbReference type="GO" id="GO:0006412">
    <property type="term" value="P:translation"/>
    <property type="evidence" value="ECO:0007669"/>
    <property type="project" value="UniProtKB-UniRule"/>
</dbReference>
<keyword evidence="5" id="KW-0150">Chloroplast</keyword>
<evidence type="ECO:0000256" key="4">
    <source>
        <dbReference type="HAMAP-Rule" id="MF_01369"/>
    </source>
</evidence>
<dbReference type="EMBL" id="KP939040">
    <property type="protein sequence ID" value="AKR17919.1"/>
    <property type="molecule type" value="Genomic_DNA"/>
</dbReference>
<evidence type="ECO:0000256" key="3">
    <source>
        <dbReference type="ARBA" id="ARBA00023274"/>
    </source>
</evidence>
<dbReference type="InterPro" id="IPR012678">
    <property type="entry name" value="Ribosomal_uL23/eL15/eS24_sf"/>
</dbReference>
<dbReference type="GO" id="GO:0009507">
    <property type="term" value="C:chloroplast"/>
    <property type="evidence" value="ECO:0007669"/>
    <property type="project" value="UniProtKB-SubCell"/>
</dbReference>
<dbReference type="Gene3D" id="3.30.70.330">
    <property type="match status" value="1"/>
</dbReference>
<dbReference type="SUPFAM" id="SSF54189">
    <property type="entry name" value="Ribosomal proteins S24e, L23 and L15e"/>
    <property type="match status" value="1"/>
</dbReference>
<evidence type="ECO:0000256" key="1">
    <source>
        <dbReference type="ARBA" id="ARBA00006700"/>
    </source>
</evidence>
<dbReference type="InterPro" id="IPR013025">
    <property type="entry name" value="Ribosomal_uL23-like"/>
</dbReference>
<dbReference type="RefSeq" id="YP_009389146.1">
    <property type="nucleotide sequence ID" value="NC_035156.1"/>
</dbReference>
<comment type="function">
    <text evidence="4">Binds to 23S rRNA.</text>
</comment>
<keyword evidence="3 4" id="KW-0687">Ribonucleoprotein</keyword>